<accession>A0A1C3HE99</accession>
<proteinExistence type="predicted"/>
<sequence>MTRRLKVFIGTVAGCAILVLALWQTLPRWLPGVLSHWLPAGSRLELQGNLHWRQGGLALAGARFTAQDCLLANVGPTRLAYRQGRWQLSSDKVNVDSACLSKLPGGDANSAPLALDQLQRQLPALDLTLNDLTLIPWQRYAGKLQLSSGPDGQRLHYQGPNLSAEAQLDEKQQLTLQSLTIVPPNSAQPLHLAGKITIPLDLASLPTQGALQGEMQTAYLEKPVLLDMRWQQQQGVLTVSEKGDDRPLAVLPWEVTPQRVSIKQGEWRWPYSGQPLNGGLSIALHDWSKGLDETEISARLNVITAGHNGKGNAVLTLGPGKVGLTDSDLRFQLTGQANLADFSTTASIPGVLGGSILNPTLVLQPGSLLRLWGKVTPEMTLEEARLPLAGVKVTAAGITGRLQAILSASDSYWGRFKLHLDGQAQDFWPDKGDWQWRYWGNGRLPPLQAAWDVAGSGRWQDSELVLDKLSTGFDKLKYGLVTVAAPRLSLNQPLRWQRDEQSPQLNGEFQLAADKVSFSDGGHLPTPVLALQVNGRSPDSFQLQGKLQAQQIGPIALRGRWDGERLRGEAWWPKQSLKVFQPLLAPDLNLTLRDGEFYAQSAFSAAREQGFEAGGHWVVKNGGMWLKDGEMSGLDFILSYRFKQHQWQLGAKQPISLRIKSFTNLFEMQNISADLQGTYPYSEGQPLTLSNVGVDMLNGHISLSALRLPQHDAAVLKLDKVDLSALFTALKPKQFAMSGRVDGELPLFLNHPKWLVQNGWIANAGTLTLRLDKDMADAIGSNNLATGAAIDWLRYMEINRSHARVDLDNLGELTLSARIDGINPQKSAKREVILNYRHQENVFQLWRSLRFGDNLQEWLEQALSQPGEQQ</sequence>
<dbReference type="NCBIfam" id="NF007971">
    <property type="entry name" value="PRK10695.1"/>
    <property type="match status" value="1"/>
</dbReference>
<dbReference type="InterPro" id="IPR021730">
    <property type="entry name" value="YdbH"/>
</dbReference>
<dbReference type="Pfam" id="PF11739">
    <property type="entry name" value="YdbH-like"/>
    <property type="match status" value="1"/>
</dbReference>
<name>A0A1C3HE99_SERMA</name>
<organism evidence="1">
    <name type="scientific">Serratia marcescens</name>
    <dbReference type="NCBI Taxonomy" id="615"/>
    <lineage>
        <taxon>Bacteria</taxon>
        <taxon>Pseudomonadati</taxon>
        <taxon>Pseudomonadota</taxon>
        <taxon>Gammaproteobacteria</taxon>
        <taxon>Enterobacterales</taxon>
        <taxon>Yersiniaceae</taxon>
        <taxon>Serratia</taxon>
    </lineage>
</organism>
<evidence type="ECO:0000313" key="1">
    <source>
        <dbReference type="EMBL" id="SAY43342.1"/>
    </source>
</evidence>
<dbReference type="AlphaFoldDB" id="A0A1C3HE99"/>
<protein>
    <submittedName>
        <fullName evidence="1">Uncharacterized protein</fullName>
    </submittedName>
</protein>
<reference evidence="1" key="1">
    <citation type="submission" date="2016-05" db="EMBL/GenBank/DDBJ databases">
        <authorList>
            <person name="Cock P.J.A."/>
            <person name="Cock P.J.A."/>
        </authorList>
    </citation>
    <scope>NUCLEOTIDE SEQUENCE</scope>
    <source>
        <strain evidence="1">PWN146_assembly</strain>
    </source>
</reference>
<dbReference type="EMBL" id="LT575490">
    <property type="protein sequence ID" value="SAY43342.1"/>
    <property type="molecule type" value="Genomic_DNA"/>
</dbReference>
<gene>
    <name evidence="1" type="ORF">PWN146_02033</name>
</gene>